<sequence length="96" mass="10463">MHGSSRAVGCYLVTMVTVNRVQTGLRIEGRLLKVLKGLAEYLDMPLGELVEGIVLHAFDGSAPFGQPTLDKIAQLKQVYDLELTAADAHRLLEQDG</sequence>
<organism evidence="1 2">
    <name type="scientific">Paractinoplanes durhamensis</name>
    <dbReference type="NCBI Taxonomy" id="113563"/>
    <lineage>
        <taxon>Bacteria</taxon>
        <taxon>Bacillati</taxon>
        <taxon>Actinomycetota</taxon>
        <taxon>Actinomycetes</taxon>
        <taxon>Micromonosporales</taxon>
        <taxon>Micromonosporaceae</taxon>
        <taxon>Paractinoplanes</taxon>
    </lineage>
</organism>
<proteinExistence type="predicted"/>
<dbReference type="EMBL" id="BOML01000021">
    <property type="protein sequence ID" value="GIE01281.1"/>
    <property type="molecule type" value="Genomic_DNA"/>
</dbReference>
<protein>
    <submittedName>
        <fullName evidence="1">Uncharacterized protein</fullName>
    </submittedName>
</protein>
<evidence type="ECO:0000313" key="2">
    <source>
        <dbReference type="Proteomes" id="UP000637628"/>
    </source>
</evidence>
<evidence type="ECO:0000313" key="1">
    <source>
        <dbReference type="EMBL" id="GIE01281.1"/>
    </source>
</evidence>
<reference evidence="1 2" key="1">
    <citation type="submission" date="2021-01" db="EMBL/GenBank/DDBJ databases">
        <title>Whole genome shotgun sequence of Actinoplanes durhamensis NBRC 14914.</title>
        <authorList>
            <person name="Komaki H."/>
            <person name="Tamura T."/>
        </authorList>
    </citation>
    <scope>NUCLEOTIDE SEQUENCE [LARGE SCALE GENOMIC DNA]</scope>
    <source>
        <strain evidence="1 2">NBRC 14914</strain>
    </source>
</reference>
<name>A0ABQ3YUQ4_9ACTN</name>
<dbReference type="Proteomes" id="UP000637628">
    <property type="component" value="Unassembled WGS sequence"/>
</dbReference>
<gene>
    <name evidence="1" type="ORF">Adu01nite_26310</name>
</gene>
<accession>A0ABQ3YUQ4</accession>
<comment type="caution">
    <text evidence="1">The sequence shown here is derived from an EMBL/GenBank/DDBJ whole genome shotgun (WGS) entry which is preliminary data.</text>
</comment>
<keyword evidence="2" id="KW-1185">Reference proteome</keyword>